<proteinExistence type="predicted"/>
<dbReference type="Proteomes" id="UP001239111">
    <property type="component" value="Chromosome 1"/>
</dbReference>
<feature type="non-terminal residue" evidence="1">
    <location>
        <position position="1"/>
    </location>
</feature>
<name>A0ACC2PFI0_9HYME</name>
<gene>
    <name evidence="1" type="ORF">QAD02_017605</name>
</gene>
<dbReference type="EMBL" id="CM056741">
    <property type="protein sequence ID" value="KAJ8681813.1"/>
    <property type="molecule type" value="Genomic_DNA"/>
</dbReference>
<evidence type="ECO:0000313" key="1">
    <source>
        <dbReference type="EMBL" id="KAJ8681813.1"/>
    </source>
</evidence>
<reference evidence="1" key="1">
    <citation type="submission" date="2023-04" db="EMBL/GenBank/DDBJ databases">
        <title>A chromosome-level genome assembly of the parasitoid wasp Eretmocerus hayati.</title>
        <authorList>
            <person name="Zhong Y."/>
            <person name="Liu S."/>
            <person name="Liu Y."/>
        </authorList>
    </citation>
    <scope>NUCLEOTIDE SEQUENCE</scope>
    <source>
        <strain evidence="1">ZJU_SS_LIU_2023</strain>
    </source>
</reference>
<organism evidence="1 2">
    <name type="scientific">Eretmocerus hayati</name>
    <dbReference type="NCBI Taxonomy" id="131215"/>
    <lineage>
        <taxon>Eukaryota</taxon>
        <taxon>Metazoa</taxon>
        <taxon>Ecdysozoa</taxon>
        <taxon>Arthropoda</taxon>
        <taxon>Hexapoda</taxon>
        <taxon>Insecta</taxon>
        <taxon>Pterygota</taxon>
        <taxon>Neoptera</taxon>
        <taxon>Endopterygota</taxon>
        <taxon>Hymenoptera</taxon>
        <taxon>Apocrita</taxon>
        <taxon>Proctotrupomorpha</taxon>
        <taxon>Chalcidoidea</taxon>
        <taxon>Aphelinidae</taxon>
        <taxon>Aphelininae</taxon>
        <taxon>Eretmocerus</taxon>
    </lineage>
</organism>
<protein>
    <submittedName>
        <fullName evidence="1">Uncharacterized protein</fullName>
    </submittedName>
</protein>
<sequence>HEICTKQPLKQFHRLLIKASIMRPLDDSDGVPWDDGASFLSDGIVDTFNNSQFYSTTSDDFPLLYAGGSASTLWPLLDENSSFGYDNETAAYENSNQFILPLWRQVFWSVIFFVMIVVATAGNLIVIWIVLTHKRMRTVTNYFLVNLSIADTMVSLLNVTFNYWYMLNSHWPFGWLYCKISQFIAVVTISASVFTLMAISIDRYMAIINPLKPRMGKRATLCTALAIWAFSAGLSTPGLLFYTTYTENFTNGEVRVICYANWPDVDAEGHSLAEYCYNVAYMVFTYFMPIIAMGFTYCRIGFELWGSQSIGEATARQLENIKNKRRAFFRRSNVPDLIPEWTERVVP</sequence>
<keyword evidence="2" id="KW-1185">Reference proteome</keyword>
<evidence type="ECO:0000313" key="2">
    <source>
        <dbReference type="Proteomes" id="UP001239111"/>
    </source>
</evidence>
<comment type="caution">
    <text evidence="1">The sequence shown here is derived from an EMBL/GenBank/DDBJ whole genome shotgun (WGS) entry which is preliminary data.</text>
</comment>
<accession>A0ACC2PFI0</accession>